<feature type="non-terminal residue" evidence="2">
    <location>
        <position position="446"/>
    </location>
</feature>
<feature type="compositionally biased region" description="Basic and acidic residues" evidence="1">
    <location>
        <begin position="347"/>
        <end position="357"/>
    </location>
</feature>
<proteinExistence type="predicted"/>
<reference evidence="2 3" key="1">
    <citation type="submission" date="2015-08" db="EMBL/GenBank/DDBJ databases">
        <title>The genome of the Asian arowana (Scleropages formosus).</title>
        <authorList>
            <person name="Tan M.H."/>
            <person name="Gan H.M."/>
            <person name="Croft L.J."/>
            <person name="Austin C.M."/>
        </authorList>
    </citation>
    <scope>NUCLEOTIDE SEQUENCE [LARGE SCALE GENOMIC DNA]</scope>
    <source>
        <strain evidence="2">Aro1</strain>
    </source>
</reference>
<name>A0A0N8JVZ1_SCLFO</name>
<feature type="compositionally biased region" description="Basic and acidic residues" evidence="1">
    <location>
        <begin position="317"/>
        <end position="332"/>
    </location>
</feature>
<gene>
    <name evidence="2" type="ORF">Z043_122597</name>
</gene>
<feature type="region of interest" description="Disordered" evidence="1">
    <location>
        <begin position="312"/>
        <end position="359"/>
    </location>
</feature>
<evidence type="ECO:0000256" key="1">
    <source>
        <dbReference type="SAM" id="MobiDB-lite"/>
    </source>
</evidence>
<dbReference type="EMBL" id="JARO02012072">
    <property type="protein sequence ID" value="KPP59481.1"/>
    <property type="molecule type" value="Genomic_DNA"/>
</dbReference>
<dbReference type="AlphaFoldDB" id="A0A0N8JVZ1"/>
<accession>A0A0N8JVZ1</accession>
<organism evidence="2 3">
    <name type="scientific">Scleropages formosus</name>
    <name type="common">Asian bonytongue</name>
    <name type="synonym">Osteoglossum formosum</name>
    <dbReference type="NCBI Taxonomy" id="113540"/>
    <lineage>
        <taxon>Eukaryota</taxon>
        <taxon>Metazoa</taxon>
        <taxon>Chordata</taxon>
        <taxon>Craniata</taxon>
        <taxon>Vertebrata</taxon>
        <taxon>Euteleostomi</taxon>
        <taxon>Actinopterygii</taxon>
        <taxon>Neopterygii</taxon>
        <taxon>Teleostei</taxon>
        <taxon>Osteoglossocephala</taxon>
        <taxon>Osteoglossomorpha</taxon>
        <taxon>Osteoglossiformes</taxon>
        <taxon>Osteoglossidae</taxon>
        <taxon>Scleropages</taxon>
    </lineage>
</organism>
<protein>
    <submittedName>
        <fullName evidence="2">Uncharacterized protein</fullName>
    </submittedName>
</protein>
<evidence type="ECO:0000313" key="3">
    <source>
        <dbReference type="Proteomes" id="UP000034805"/>
    </source>
</evidence>
<dbReference type="Proteomes" id="UP000034805">
    <property type="component" value="Unassembled WGS sequence"/>
</dbReference>
<evidence type="ECO:0000313" key="2">
    <source>
        <dbReference type="EMBL" id="KPP59481.1"/>
    </source>
</evidence>
<comment type="caution">
    <text evidence="2">The sequence shown here is derived from an EMBL/GenBank/DDBJ whole genome shotgun (WGS) entry which is preliminary data.</text>
</comment>
<sequence>MLIRPTIPISCGNLVAGDSQLVDNPEQTGPASGALMFQLVIIQLQQHSQLLTATDDDSHILEEGRWAGEPRHCSRGQLREIGQRVRLLTLDGRGAVLRVGLRREGGTLEHHSKQGWELRNTATTSVRANRLNAHSDPHLNRQTNPDEPLDACQEAGQELTLQGAHLGSPSGQRWDEDLVGGADNTLRRIRSEDSTRLCYQQPPLREYIMLASTPSRLGAPLFIIRSLDKVEEDVKQLITLLGLWMKAGGGEDEGDQLLSGGYRGRQQVNIRFGPGKIRSRMLWHKLRLTCQSNLFLSSGFLLMPNSSSRLWLHPTRPSKDTHPDTHRSDHPSKTARLPNHRPPGGPPHERSKTEYPKDLSFGSTTELATEGRCTTYLSLGQQYIGHYVGQAAAQQERVQREESCSYLGAKATVNGRPAEGQKRFVKGSVHVDLVLQLQYYLCMLKL</sequence>